<gene>
    <name evidence="14" type="primary">COG6</name>
    <name evidence="14" type="ORF">H4R20_000147</name>
</gene>
<feature type="domain" description="Conserved Oligomeric Golgi complex subunit 6 C-terminal" evidence="13">
    <location>
        <begin position="195"/>
        <end position="644"/>
    </location>
</feature>
<evidence type="ECO:0000256" key="3">
    <source>
        <dbReference type="ARBA" id="ARBA00020973"/>
    </source>
</evidence>
<evidence type="ECO:0000259" key="12">
    <source>
        <dbReference type="Pfam" id="PF06419"/>
    </source>
</evidence>
<dbReference type="Pfam" id="PF06419">
    <property type="entry name" value="COG6_N"/>
    <property type="match status" value="1"/>
</dbReference>
<dbReference type="SMART" id="SM01087">
    <property type="entry name" value="COG6"/>
    <property type="match status" value="1"/>
</dbReference>
<dbReference type="OrthoDB" id="272987at2759"/>
<evidence type="ECO:0000256" key="4">
    <source>
        <dbReference type="ARBA" id="ARBA00022448"/>
    </source>
</evidence>
<evidence type="ECO:0000313" key="15">
    <source>
        <dbReference type="Proteomes" id="UP001140094"/>
    </source>
</evidence>
<feature type="domain" description="Conserved oligomeric complex COG6 N-terminal" evidence="12">
    <location>
        <begin position="56"/>
        <end position="157"/>
    </location>
</feature>
<comment type="caution">
    <text evidence="14">The sequence shown here is derived from an EMBL/GenBank/DDBJ whole genome shotgun (WGS) entry which is preliminary data.</text>
</comment>
<dbReference type="InterPro" id="IPR048369">
    <property type="entry name" value="COG6_C"/>
</dbReference>
<evidence type="ECO:0000256" key="7">
    <source>
        <dbReference type="ARBA" id="ARBA00023136"/>
    </source>
</evidence>
<comment type="function">
    <text evidence="9">Acts as a component of the peripheral membrane COG complex that is involved in intra-Golgi protein trafficking. COG is located at the cis-Golgi, and regulates tethering of retrograde intra-Golgi vesicles and possibly a number of other membrane trafficking events.</text>
</comment>
<dbReference type="PANTHER" id="PTHR21506">
    <property type="entry name" value="COMPONENT OF OLIGOMERIC GOLGI COMPLEX 6"/>
    <property type="match status" value="1"/>
</dbReference>
<dbReference type="Proteomes" id="UP001140094">
    <property type="component" value="Unassembled WGS sequence"/>
</dbReference>
<evidence type="ECO:0000313" key="14">
    <source>
        <dbReference type="EMBL" id="KAJ2809422.1"/>
    </source>
</evidence>
<dbReference type="InterPro" id="IPR048368">
    <property type="entry name" value="COG6_N"/>
</dbReference>
<evidence type="ECO:0000256" key="10">
    <source>
        <dbReference type="RuleBase" id="RU365075"/>
    </source>
</evidence>
<dbReference type="Pfam" id="PF20653">
    <property type="entry name" value="COG6_C"/>
    <property type="match status" value="1"/>
</dbReference>
<organism evidence="14 15">
    <name type="scientific">Coemansia guatemalensis</name>
    <dbReference type="NCBI Taxonomy" id="2761395"/>
    <lineage>
        <taxon>Eukaryota</taxon>
        <taxon>Fungi</taxon>
        <taxon>Fungi incertae sedis</taxon>
        <taxon>Zoopagomycota</taxon>
        <taxon>Kickxellomycotina</taxon>
        <taxon>Kickxellomycetes</taxon>
        <taxon>Kickxellales</taxon>
        <taxon>Kickxellaceae</taxon>
        <taxon>Coemansia</taxon>
    </lineage>
</organism>
<accession>A0A9W8LUG2</accession>
<protein>
    <recommendedName>
        <fullName evidence="3 10">Conserved oligomeric Golgi complex subunit 6</fullName>
        <shortName evidence="10">COG complex subunit 6</shortName>
    </recommendedName>
    <alternativeName>
        <fullName evidence="8 10">Component of oligomeric Golgi complex 6</fullName>
    </alternativeName>
</protein>
<keyword evidence="11" id="KW-0175">Coiled coil</keyword>
<comment type="subunit">
    <text evidence="10">Component of the conserved oligomeric Golgi complex.</text>
</comment>
<dbReference type="InterPro" id="IPR010490">
    <property type="entry name" value="COG6"/>
</dbReference>
<evidence type="ECO:0000256" key="2">
    <source>
        <dbReference type="ARBA" id="ARBA00011023"/>
    </source>
</evidence>
<evidence type="ECO:0000256" key="6">
    <source>
        <dbReference type="ARBA" id="ARBA00023034"/>
    </source>
</evidence>
<proteinExistence type="inferred from homology"/>
<evidence type="ECO:0000256" key="11">
    <source>
        <dbReference type="SAM" id="Coils"/>
    </source>
</evidence>
<sequence length="644" mass="70750">MMQTDKRAAGSLGRRVQQLLQHPLDGTTVRDALQALAQSYEDSDALTVDTNTMSSLARHRDVRAEMQTRRQHLDASFVSALAQVDAAFAEVESSVNELDNECRQLRILVDSAQHATAGAASQAALLSEERQELNVRKELAHAFATRFSLTDREAQVLGCNDKLPPTAVDNEYFAALDRLAGARSECQKLLSVRKQTAADDILSELARQEEHAFAGLLRWTLSAIRALNRETAEAAVSRELSRALRRLQPHQALFDAAMAELGRTRAEAVARAFLDALVRGGPRGIPRPIEAHAADPLRYVGDILAWVHQACASERELLESLLKETGFEARLVAEALSGVARPLEIRLRQTLAAIEGPVAVYAIDSLLVFYARLLALACGASNSAESSPLICLTIEELARDSRALLLRQLDAMAESAIGQLEAAAMSPALRVPEALHGLLAAVAEIWRQHEASHTSEDAAFDSTLGLQPVTSSIVSILEKILAEAHALIEKTTKLLPYEQTMLELNIHWAMQQEVALAYAYRMERTVEPEQTLADQLALQLLAVVKQKTKLPFELTEIEQMGVPALRESVESFNQNLRTAASADLDITRLVSRLDNHVLARTVAVKVAQLLVKEYALVYQRIIDTKKDDTLENTMLSPDTVSTLL</sequence>
<keyword evidence="15" id="KW-1185">Reference proteome</keyword>
<dbReference type="GO" id="GO:0006891">
    <property type="term" value="P:intra-Golgi vesicle-mediated transport"/>
    <property type="evidence" value="ECO:0007669"/>
    <property type="project" value="UniProtKB-UniRule"/>
</dbReference>
<evidence type="ECO:0000256" key="9">
    <source>
        <dbReference type="ARBA" id="ARBA00043873"/>
    </source>
</evidence>
<dbReference type="PANTHER" id="PTHR21506:SF0">
    <property type="entry name" value="CONSERVED OLIGOMERIC GOLGI COMPLEX SUBUNIT 6"/>
    <property type="match status" value="1"/>
</dbReference>
<keyword evidence="5 10" id="KW-0653">Protein transport</keyword>
<comment type="subcellular location">
    <subcellularLocation>
        <location evidence="1 10">Golgi apparatus membrane</location>
        <topology evidence="1 10">Peripheral membrane protein</topology>
    </subcellularLocation>
</comment>
<keyword evidence="4 10" id="KW-0813">Transport</keyword>
<dbReference type="AlphaFoldDB" id="A0A9W8LUG2"/>
<dbReference type="EMBL" id="JANBUO010000003">
    <property type="protein sequence ID" value="KAJ2809422.1"/>
    <property type="molecule type" value="Genomic_DNA"/>
</dbReference>
<keyword evidence="7 10" id="KW-0472">Membrane</keyword>
<comment type="similarity">
    <text evidence="2 10">Belongs to the COG6 family.</text>
</comment>
<dbReference type="GO" id="GO:0015031">
    <property type="term" value="P:protein transport"/>
    <property type="evidence" value="ECO:0007669"/>
    <property type="project" value="UniProtKB-KW"/>
</dbReference>
<reference evidence="14" key="1">
    <citation type="submission" date="2022-07" db="EMBL/GenBank/DDBJ databases">
        <title>Phylogenomic reconstructions and comparative analyses of Kickxellomycotina fungi.</title>
        <authorList>
            <person name="Reynolds N.K."/>
            <person name="Stajich J.E."/>
            <person name="Barry K."/>
            <person name="Grigoriev I.V."/>
            <person name="Crous P."/>
            <person name="Smith M.E."/>
        </authorList>
    </citation>
    <scope>NUCLEOTIDE SEQUENCE</scope>
    <source>
        <strain evidence="14">NRRL 1565</strain>
    </source>
</reference>
<evidence type="ECO:0000259" key="13">
    <source>
        <dbReference type="Pfam" id="PF20653"/>
    </source>
</evidence>
<dbReference type="GO" id="GO:0000139">
    <property type="term" value="C:Golgi membrane"/>
    <property type="evidence" value="ECO:0007669"/>
    <property type="project" value="UniProtKB-SubCell"/>
</dbReference>
<evidence type="ECO:0000256" key="8">
    <source>
        <dbReference type="ARBA" id="ARBA00031348"/>
    </source>
</evidence>
<dbReference type="GO" id="GO:0017119">
    <property type="term" value="C:Golgi transport complex"/>
    <property type="evidence" value="ECO:0007669"/>
    <property type="project" value="UniProtKB-UniRule"/>
</dbReference>
<evidence type="ECO:0000256" key="5">
    <source>
        <dbReference type="ARBA" id="ARBA00022927"/>
    </source>
</evidence>
<name>A0A9W8LUG2_9FUNG</name>
<feature type="coiled-coil region" evidence="11">
    <location>
        <begin position="81"/>
        <end position="115"/>
    </location>
</feature>
<comment type="function">
    <text evidence="10">Acts as component of the peripheral membrane COG complex that is involved in intra-Golgi protein trafficking. COG is located at the cis-Golgi, and regulates tethering of retrograde intra-Golgi vesicles and possibly a number of other membrane trafficking events.</text>
</comment>
<keyword evidence="6 10" id="KW-0333">Golgi apparatus</keyword>
<evidence type="ECO:0000256" key="1">
    <source>
        <dbReference type="ARBA" id="ARBA00004395"/>
    </source>
</evidence>